<keyword evidence="4" id="KW-1185">Reference proteome</keyword>
<dbReference type="Pfam" id="PF01455">
    <property type="entry name" value="HupF_HypC"/>
    <property type="match status" value="1"/>
</dbReference>
<sequence length="97" mass="10277">MCLAIPAEILHLHDGVATCRLGDSQSTIRASTMLLTEDPAIGDFLIIHAGFALRVMDFAEARESLRMLREDACAAPAPPAAPETACGAVADAKDDRQ</sequence>
<dbReference type="GO" id="GO:0051604">
    <property type="term" value="P:protein maturation"/>
    <property type="evidence" value="ECO:0007669"/>
    <property type="project" value="TreeGrafter"/>
</dbReference>
<dbReference type="NCBIfam" id="TIGR00074">
    <property type="entry name" value="hypC_hupF"/>
    <property type="match status" value="1"/>
</dbReference>
<name>A0A239ABM2_9BACT</name>
<evidence type="ECO:0000256" key="1">
    <source>
        <dbReference type="ARBA" id="ARBA00006018"/>
    </source>
</evidence>
<evidence type="ECO:0000313" key="4">
    <source>
        <dbReference type="Proteomes" id="UP000198324"/>
    </source>
</evidence>
<dbReference type="Gene3D" id="2.30.30.140">
    <property type="match status" value="1"/>
</dbReference>
<dbReference type="AlphaFoldDB" id="A0A239ABM2"/>
<dbReference type="GO" id="GO:0005506">
    <property type="term" value="F:iron ion binding"/>
    <property type="evidence" value="ECO:0007669"/>
    <property type="project" value="TreeGrafter"/>
</dbReference>
<comment type="similarity">
    <text evidence="1">Belongs to the HupF/HypC family.</text>
</comment>
<evidence type="ECO:0000313" key="3">
    <source>
        <dbReference type="EMBL" id="SNR92434.1"/>
    </source>
</evidence>
<protein>
    <submittedName>
        <fullName evidence="3">Hydrogenase maturation protein HypC</fullName>
    </submittedName>
</protein>
<dbReference type="PANTHER" id="PTHR35177">
    <property type="entry name" value="HYDROGENASE MATURATION FACTOR HYBG"/>
    <property type="match status" value="1"/>
</dbReference>
<dbReference type="SUPFAM" id="SSF159127">
    <property type="entry name" value="HupF/HypC-like"/>
    <property type="match status" value="1"/>
</dbReference>
<gene>
    <name evidence="3" type="ORF">SAMN04488503_1949</name>
</gene>
<evidence type="ECO:0000256" key="2">
    <source>
        <dbReference type="SAM" id="MobiDB-lite"/>
    </source>
</evidence>
<dbReference type="GO" id="GO:1902670">
    <property type="term" value="F:carbon dioxide binding"/>
    <property type="evidence" value="ECO:0007669"/>
    <property type="project" value="TreeGrafter"/>
</dbReference>
<dbReference type="OrthoDB" id="9806017at2"/>
<accession>A0A239ABM2</accession>
<feature type="region of interest" description="Disordered" evidence="2">
    <location>
        <begin position="76"/>
        <end position="97"/>
    </location>
</feature>
<proteinExistence type="inferred from homology"/>
<dbReference type="Proteomes" id="UP000198324">
    <property type="component" value="Unassembled WGS sequence"/>
</dbReference>
<dbReference type="RefSeq" id="WP_089274145.1">
    <property type="nucleotide sequence ID" value="NZ_FZOC01000003.1"/>
</dbReference>
<reference evidence="3 4" key="1">
    <citation type="submission" date="2017-06" db="EMBL/GenBank/DDBJ databases">
        <authorList>
            <person name="Kim H.J."/>
            <person name="Triplett B.A."/>
        </authorList>
    </citation>
    <scope>NUCLEOTIDE SEQUENCE [LARGE SCALE GENOMIC DNA]</scope>
    <source>
        <strain evidence="3 4">DSM 13116</strain>
    </source>
</reference>
<dbReference type="PANTHER" id="PTHR35177:SF2">
    <property type="entry name" value="HYDROGENASE MATURATION FACTOR HYBG"/>
    <property type="match status" value="1"/>
</dbReference>
<dbReference type="InterPro" id="IPR001109">
    <property type="entry name" value="Hydrogenase_HupF/HypC"/>
</dbReference>
<organism evidence="3 4">
    <name type="scientific">Humidesulfovibrio mexicanus</name>
    <dbReference type="NCBI Taxonomy" id="147047"/>
    <lineage>
        <taxon>Bacteria</taxon>
        <taxon>Pseudomonadati</taxon>
        <taxon>Thermodesulfobacteriota</taxon>
        <taxon>Desulfovibrionia</taxon>
        <taxon>Desulfovibrionales</taxon>
        <taxon>Desulfovibrionaceae</taxon>
        <taxon>Humidesulfovibrio</taxon>
    </lineage>
</organism>
<dbReference type="PRINTS" id="PR00445">
    <property type="entry name" value="HUPFHYPC"/>
</dbReference>
<dbReference type="EMBL" id="FZOC01000003">
    <property type="protein sequence ID" value="SNR92434.1"/>
    <property type="molecule type" value="Genomic_DNA"/>
</dbReference>